<protein>
    <recommendedName>
        <fullName evidence="4">Periplasmic binding protein domain-containing protein</fullName>
    </recommendedName>
</protein>
<gene>
    <name evidence="5" type="ORF">LMG28614_04816</name>
</gene>
<evidence type="ECO:0000313" key="5">
    <source>
        <dbReference type="EMBL" id="CAB3798662.1"/>
    </source>
</evidence>
<dbReference type="EMBL" id="CADIKK010000024">
    <property type="protein sequence ID" value="CAB3798662.1"/>
    <property type="molecule type" value="Genomic_DNA"/>
</dbReference>
<evidence type="ECO:0000256" key="2">
    <source>
        <dbReference type="ARBA" id="ARBA00007639"/>
    </source>
</evidence>
<dbReference type="Proteomes" id="UP000494365">
    <property type="component" value="Unassembled WGS sequence"/>
</dbReference>
<comment type="similarity">
    <text evidence="2">Belongs to the bacterial solute-binding protein 2 family.</text>
</comment>
<evidence type="ECO:0000256" key="1">
    <source>
        <dbReference type="ARBA" id="ARBA00004196"/>
    </source>
</evidence>
<name>A0A6S7BPV9_9BURK</name>
<evidence type="ECO:0000313" key="6">
    <source>
        <dbReference type="Proteomes" id="UP000494365"/>
    </source>
</evidence>
<reference evidence="5 6" key="1">
    <citation type="submission" date="2020-04" db="EMBL/GenBank/DDBJ databases">
        <authorList>
            <person name="De Canck E."/>
        </authorList>
    </citation>
    <scope>NUCLEOTIDE SEQUENCE [LARGE SCALE GENOMIC DNA]</scope>
    <source>
        <strain evidence="5 6">LMG 28614</strain>
    </source>
</reference>
<evidence type="ECO:0000259" key="4">
    <source>
        <dbReference type="Pfam" id="PF13407"/>
    </source>
</evidence>
<accession>A0A6S7BPV9</accession>
<organism evidence="5 6">
    <name type="scientific">Paraburkholderia ultramafica</name>
    <dbReference type="NCBI Taxonomy" id="1544867"/>
    <lineage>
        <taxon>Bacteria</taxon>
        <taxon>Pseudomonadati</taxon>
        <taxon>Pseudomonadota</taxon>
        <taxon>Betaproteobacteria</taxon>
        <taxon>Burkholderiales</taxon>
        <taxon>Burkholderiaceae</taxon>
        <taxon>Paraburkholderia</taxon>
    </lineage>
</organism>
<dbReference type="AlphaFoldDB" id="A0A6S7BPV9"/>
<dbReference type="InterPro" id="IPR025997">
    <property type="entry name" value="SBP_2_dom"/>
</dbReference>
<proteinExistence type="inferred from homology"/>
<dbReference type="GO" id="GO:0030313">
    <property type="term" value="C:cell envelope"/>
    <property type="evidence" value="ECO:0007669"/>
    <property type="project" value="UniProtKB-SubCell"/>
</dbReference>
<dbReference type="PANTHER" id="PTHR46847">
    <property type="entry name" value="D-ALLOSE-BINDING PERIPLASMIC PROTEIN-RELATED"/>
    <property type="match status" value="1"/>
</dbReference>
<feature type="domain" description="Periplasmic binding protein" evidence="4">
    <location>
        <begin position="3"/>
        <end position="91"/>
    </location>
</feature>
<dbReference type="InterPro" id="IPR028082">
    <property type="entry name" value="Peripla_BP_I"/>
</dbReference>
<sequence>MSVVETTLRAHPQLKGIFGVSQVGGPAVAKVLATKEFGAMKGNLQVLAFDDLPDTLKALKDGSIQGIMVQRPVTMGSLAVDHLISQIQGKEMQPKDIDTGVTVVNKDNIGTYTK</sequence>
<comment type="subcellular location">
    <subcellularLocation>
        <location evidence="1">Cell envelope</location>
    </subcellularLocation>
</comment>
<dbReference type="SUPFAM" id="SSF53822">
    <property type="entry name" value="Periplasmic binding protein-like I"/>
    <property type="match status" value="1"/>
</dbReference>
<dbReference type="Gene3D" id="3.40.50.2300">
    <property type="match status" value="2"/>
</dbReference>
<evidence type="ECO:0000256" key="3">
    <source>
        <dbReference type="ARBA" id="ARBA00022729"/>
    </source>
</evidence>
<keyword evidence="6" id="KW-1185">Reference proteome</keyword>
<dbReference type="GO" id="GO:0030246">
    <property type="term" value="F:carbohydrate binding"/>
    <property type="evidence" value="ECO:0007669"/>
    <property type="project" value="UniProtKB-ARBA"/>
</dbReference>
<dbReference type="PANTHER" id="PTHR46847:SF1">
    <property type="entry name" value="D-ALLOSE-BINDING PERIPLASMIC PROTEIN-RELATED"/>
    <property type="match status" value="1"/>
</dbReference>
<keyword evidence="3" id="KW-0732">Signal</keyword>
<dbReference type="Pfam" id="PF13407">
    <property type="entry name" value="Peripla_BP_4"/>
    <property type="match status" value="1"/>
</dbReference>